<keyword evidence="3" id="KW-1185">Reference proteome</keyword>
<dbReference type="Pfam" id="PF10032">
    <property type="entry name" value="Pho88"/>
    <property type="match status" value="1"/>
</dbReference>
<comment type="caution">
    <text evidence="2">The sequence shown here is derived from an EMBL/GenBank/DDBJ whole genome shotgun (WGS) entry which is preliminary data.</text>
</comment>
<dbReference type="PANTHER" id="PTHR28112:SF1">
    <property type="entry name" value="SRP-INDEPENDENT TARGETING PROTEIN 3"/>
    <property type="match status" value="1"/>
</dbReference>
<dbReference type="RefSeq" id="XP_013237140.1">
    <property type="nucleotide sequence ID" value="XM_013381686.1"/>
</dbReference>
<name>A0A098VSC8_9MICR</name>
<proteinExistence type="predicted"/>
<evidence type="ECO:0000313" key="3">
    <source>
        <dbReference type="Proteomes" id="UP000029725"/>
    </source>
</evidence>
<dbReference type="AlphaFoldDB" id="A0A098VSC8"/>
<reference evidence="2 3" key="1">
    <citation type="submission" date="2014-04" db="EMBL/GenBank/DDBJ databases">
        <title>A new species of microsporidia sheds light on the evolution of extreme parasitism.</title>
        <authorList>
            <person name="Haag K.L."/>
            <person name="James T.Y."/>
            <person name="Larsson R."/>
            <person name="Schaer T.M."/>
            <person name="Refardt D."/>
            <person name="Pombert J.-F."/>
            <person name="Ebert D."/>
        </authorList>
    </citation>
    <scope>NUCLEOTIDE SEQUENCE [LARGE SCALE GENOMIC DNA]</scope>
    <source>
        <strain evidence="2 3">UGP3</strain>
        <tissue evidence="2">Spores</tissue>
    </source>
</reference>
<accession>A0A098VSC8</accession>
<dbReference type="Proteomes" id="UP000029725">
    <property type="component" value="Unassembled WGS sequence"/>
</dbReference>
<feature type="compositionally biased region" description="Polar residues" evidence="1">
    <location>
        <begin position="121"/>
        <end position="134"/>
    </location>
</feature>
<gene>
    <name evidence="2" type="ORF">DI09_5p30</name>
</gene>
<sequence>MTIEEYDSTNLLELVKQNLLNCAFLLFLHLKFEYTQPLILQAILPLKSFLSAPIVKIHLLGFPAVGDLSRPFPLPKSPFAAFFQNEQEEGVTDAPARTEQKSVEKSSEAQNDTLRMRKKGTPSNSKILTFGRQQ</sequence>
<feature type="compositionally biased region" description="Basic and acidic residues" evidence="1">
    <location>
        <begin position="96"/>
        <end position="107"/>
    </location>
</feature>
<organism evidence="2 3">
    <name type="scientific">Mitosporidium daphniae</name>
    <dbReference type="NCBI Taxonomy" id="1485682"/>
    <lineage>
        <taxon>Eukaryota</taxon>
        <taxon>Fungi</taxon>
        <taxon>Fungi incertae sedis</taxon>
        <taxon>Microsporidia</taxon>
        <taxon>Mitosporidium</taxon>
    </lineage>
</organism>
<dbReference type="VEuPathDB" id="MicrosporidiaDB:DI09_5p30"/>
<protein>
    <submittedName>
        <fullName evidence="2">Phosphate transporter</fullName>
    </submittedName>
</protein>
<dbReference type="GO" id="GO:0005783">
    <property type="term" value="C:endoplasmic reticulum"/>
    <property type="evidence" value="ECO:0007669"/>
    <property type="project" value="InterPro"/>
</dbReference>
<dbReference type="GO" id="GO:0005739">
    <property type="term" value="C:mitochondrion"/>
    <property type="evidence" value="ECO:0007669"/>
    <property type="project" value="TreeGrafter"/>
</dbReference>
<feature type="region of interest" description="Disordered" evidence="1">
    <location>
        <begin position="88"/>
        <end position="134"/>
    </location>
</feature>
<dbReference type="HOGENOM" id="CLU_1896726_0_0_1"/>
<evidence type="ECO:0000256" key="1">
    <source>
        <dbReference type="SAM" id="MobiDB-lite"/>
    </source>
</evidence>
<dbReference type="OrthoDB" id="18139at2759"/>
<dbReference type="GO" id="GO:0045047">
    <property type="term" value="P:protein targeting to ER"/>
    <property type="evidence" value="ECO:0007669"/>
    <property type="project" value="InterPro"/>
</dbReference>
<dbReference type="EMBL" id="JMKJ01000555">
    <property type="protein sequence ID" value="KGG50656.1"/>
    <property type="molecule type" value="Genomic_DNA"/>
</dbReference>
<dbReference type="GeneID" id="25260426"/>
<dbReference type="InterPro" id="IPR012098">
    <property type="entry name" value="SND3_fun"/>
</dbReference>
<evidence type="ECO:0000313" key="2">
    <source>
        <dbReference type="EMBL" id="KGG50656.1"/>
    </source>
</evidence>
<dbReference type="PANTHER" id="PTHR28112">
    <property type="entry name" value="SRP-INDEPENDENT TARGETING PROTEIN 3"/>
    <property type="match status" value="1"/>
</dbReference>